<protein>
    <submittedName>
        <fullName evidence="1">Putative ankyrin repeat protein</fullName>
    </submittedName>
</protein>
<evidence type="ECO:0000313" key="6">
    <source>
        <dbReference type="Proteomes" id="UP000274448"/>
    </source>
</evidence>
<dbReference type="Proteomes" id="UP000201519">
    <property type="component" value="Segment"/>
</dbReference>
<dbReference type="RefSeq" id="YP_003987316.1">
    <property type="nucleotide sequence ID" value="NC_014649.1"/>
</dbReference>
<dbReference type="EMBL" id="KM982401">
    <property type="protein sequence ID" value="AKI79572.1"/>
    <property type="molecule type" value="Genomic_DNA"/>
</dbReference>
<dbReference type="EMBL" id="KM982403">
    <property type="protein sequence ID" value="AKI81462.1"/>
    <property type="molecule type" value="Genomic_DNA"/>
</dbReference>
<dbReference type="KEGG" id="vg:9925445"/>
<dbReference type="OrthoDB" id="1268at10501"/>
<dbReference type="InterPro" id="IPR002110">
    <property type="entry name" value="Ankyrin_rpt"/>
</dbReference>
<dbReference type="InterPro" id="IPR052050">
    <property type="entry name" value="SecEffector_AnkRepeat"/>
</dbReference>
<dbReference type="SMR" id="A0A0G2Y728"/>
<dbReference type="Proteomes" id="UP000241474">
    <property type="component" value="Segment"/>
</dbReference>
<organism evidence="1 4">
    <name type="scientific">Acanthamoeba polyphaga mimivirus</name>
    <name type="common">APMV</name>
    <dbReference type="NCBI Taxonomy" id="212035"/>
    <lineage>
        <taxon>Viruses</taxon>
        <taxon>Varidnaviria</taxon>
        <taxon>Bamfordvirae</taxon>
        <taxon>Nucleocytoviricota</taxon>
        <taxon>Megaviricetes</taxon>
        <taxon>Imitervirales</taxon>
        <taxon>Mimiviridae</taxon>
        <taxon>Megamimivirinae</taxon>
        <taxon>Mimivirus</taxon>
        <taxon>Mimivirus bradfordmassiliense</taxon>
    </lineage>
</organism>
<organismHost>
    <name type="scientific">Acanthamoeba polyphaga</name>
    <name type="common">Amoeba</name>
    <dbReference type="NCBI Taxonomy" id="5757"/>
</organismHost>
<accession>E3VXL9</accession>
<accession>A0A0G2Y728</accession>
<proteinExistence type="predicted"/>
<dbReference type="SUPFAM" id="SSF81383">
    <property type="entry name" value="F-box domain"/>
    <property type="match status" value="1"/>
</dbReference>
<dbReference type="InterPro" id="IPR036770">
    <property type="entry name" value="Ankyrin_rpt-contain_sf"/>
</dbReference>
<reference evidence="5 6" key="2">
    <citation type="submission" date="2014-10" db="EMBL/GenBank/DDBJ databases">
        <title>Pan-genome analysis of Brazilian lineage A amoebal mimiviruses.</title>
        <authorList>
            <person name="Assis F.L."/>
            <person name="Abrahao J.S."/>
            <person name="Kroon E.G."/>
            <person name="Dornas F.P."/>
            <person name="Andrade K.R."/>
            <person name="Borato P.V.M."/>
            <person name="Pilotto M.R."/>
            <person name="Benamar S."/>
            <person name="LaScola B."/>
            <person name="Colson P."/>
        </authorList>
    </citation>
    <scope>NUCLEOTIDE SEQUENCE [LARGE SCALE GENOMIC DNA]</scope>
    <source>
        <strain evidence="3 6">Amazonia</strain>
        <strain evidence="2 5">Oyster</strain>
    </source>
</reference>
<evidence type="ECO:0000313" key="2">
    <source>
        <dbReference type="EMBL" id="AKI79572.1"/>
    </source>
</evidence>
<name>A0A0G2Y728_MIMIV</name>
<dbReference type="CDD" id="cd09917">
    <property type="entry name" value="F-box_SF"/>
    <property type="match status" value="1"/>
</dbReference>
<keyword evidence="4" id="KW-1185">Reference proteome</keyword>
<evidence type="ECO:0000313" key="4">
    <source>
        <dbReference type="Proteomes" id="UP000201519"/>
    </source>
</evidence>
<dbReference type="GeneID" id="9925445"/>
<evidence type="ECO:0000313" key="3">
    <source>
        <dbReference type="EMBL" id="AKI81462.1"/>
    </source>
</evidence>
<dbReference type="PROSITE" id="PS50088">
    <property type="entry name" value="ANK_REPEAT"/>
    <property type="match status" value="1"/>
</dbReference>
<dbReference type="PANTHER" id="PTHR46586">
    <property type="entry name" value="ANKYRIN REPEAT-CONTAINING PROTEIN"/>
    <property type="match status" value="1"/>
</dbReference>
<evidence type="ECO:0000313" key="1">
    <source>
        <dbReference type="EMBL" id="ADO18846.1"/>
    </source>
</evidence>
<dbReference type="PANTHER" id="PTHR46586:SF3">
    <property type="entry name" value="ANKYRIN REPEAT-CONTAINING PROTEIN"/>
    <property type="match status" value="1"/>
</dbReference>
<sequence>MINWLHLPDEIWLLIGNFISDREICCLAFVNTRFLNLLSYNKINQNLVLECAIEVDNIYIINKLIDKTDVNGLKFVMRWSALHGSFQIIKSIIRKDHNNDLLDLHAINWSIESNHLHISKYLIDKYNIVIIPESAFIYGRLDIIDWMFSRQNQNNANKKSTIKKTVDFLKSKFISHDYFYDSMIELACLYGHVHVVQYFIDNQCSVRQKWLYYSCLSGNFDLVKLLCKNGCRIFSNRRLINTAITGGNLDIVRYCLLHSKIDLAQNNFAMKIAIKTGHIGIVRLLVSHGSDIHFDNGECMIIASRGGFANIVKFFLENKVYMSEKVLKIAAIRGYLDIIKVFIKYASACMSNINSVCKSNGSMVVDNHINYIVNITRNFNMRKILIWSLINNRINIVTYLLEIFPKLREILNQIMYQHPEISEKIDLDSLYKN</sequence>
<dbReference type="Proteomes" id="UP000274448">
    <property type="component" value="Segment"/>
</dbReference>
<dbReference type="SMART" id="SM00248">
    <property type="entry name" value="ANK"/>
    <property type="match status" value="7"/>
</dbReference>
<evidence type="ECO:0000313" key="5">
    <source>
        <dbReference type="Proteomes" id="UP000241474"/>
    </source>
</evidence>
<dbReference type="InterPro" id="IPR036047">
    <property type="entry name" value="F-box-like_dom_sf"/>
</dbReference>
<dbReference type="EMBL" id="HQ336222">
    <property type="protein sequence ID" value="ADO18846.1"/>
    <property type="molecule type" value="Genomic_DNA"/>
</dbReference>
<reference evidence="1 4" key="1">
    <citation type="journal article" date="2011" name="Virol. J.">
        <title>Breaking the 1000-gene barrier for Mimivirus using ultra-deep genome and transcriptome sequencing.</title>
        <authorList>
            <person name="Legendre M."/>
            <person name="Santini S."/>
            <person name="Rico A."/>
            <person name="Abergel C."/>
            <person name="Claverie J.M."/>
        </authorList>
    </citation>
    <scope>NUCLEOTIDE SEQUENCE [LARGE SCALE GENOMIC DNA]</scope>
</reference>
<gene>
    <name evidence="1" type="primary">R784</name>
</gene>
<dbReference type="SUPFAM" id="SSF48403">
    <property type="entry name" value="Ankyrin repeat"/>
    <property type="match status" value="2"/>
</dbReference>
<dbReference type="Pfam" id="PF12796">
    <property type="entry name" value="Ank_2"/>
    <property type="match status" value="1"/>
</dbReference>
<dbReference type="Gene3D" id="1.25.40.20">
    <property type="entry name" value="Ankyrin repeat-containing domain"/>
    <property type="match status" value="2"/>
</dbReference>